<feature type="non-terminal residue" evidence="1">
    <location>
        <position position="261"/>
    </location>
</feature>
<dbReference type="EMBL" id="DAAWOC010000059">
    <property type="protein sequence ID" value="HAF8694444.1"/>
    <property type="molecule type" value="Genomic_DNA"/>
</dbReference>
<organism evidence="1">
    <name type="scientific">Salmonella enterica</name>
    <name type="common">Salmonella choleraesuis</name>
    <dbReference type="NCBI Taxonomy" id="28901"/>
    <lineage>
        <taxon>Bacteria</taxon>
        <taxon>Pseudomonadati</taxon>
        <taxon>Pseudomonadota</taxon>
        <taxon>Gammaproteobacteria</taxon>
        <taxon>Enterobacterales</taxon>
        <taxon>Enterobacteriaceae</taxon>
        <taxon>Salmonella</taxon>
    </lineage>
</organism>
<reference evidence="1" key="2">
    <citation type="submission" date="2020-02" db="EMBL/GenBank/DDBJ databases">
        <authorList>
            <consortium name="NCBI Pathogen Detection Project"/>
        </authorList>
    </citation>
    <scope>NUCLEOTIDE SEQUENCE</scope>
    <source>
        <strain evidence="1">MA.BM_SE07/169</strain>
    </source>
</reference>
<name>A0A754GVZ2_SALER</name>
<proteinExistence type="predicted"/>
<dbReference type="Gene3D" id="3.40.50.1110">
    <property type="entry name" value="SGNH hydrolase"/>
    <property type="match status" value="1"/>
</dbReference>
<dbReference type="GO" id="GO:0016788">
    <property type="term" value="F:hydrolase activity, acting on ester bonds"/>
    <property type="evidence" value="ECO:0007669"/>
    <property type="project" value="InterPro"/>
</dbReference>
<dbReference type="InterPro" id="IPR001087">
    <property type="entry name" value="GDSL"/>
</dbReference>
<dbReference type="Pfam" id="PF00657">
    <property type="entry name" value="Lipase_GDSL"/>
    <property type="match status" value="1"/>
</dbReference>
<sequence>MPLSVGQGYFTSSISSEKFNAIKESARLPELSLWEKIKAYFFTTHHAEALECIFNLYHHQELNLTPVQVRGAYIKLRALASQGCKEQFIIESQEHADKLIIKDDNGENILSIEVECHPEAFGLAKEINKSHPKPKNISLGDITRLVFFGDSLSDSLGRMFEKTHHILPSYGQYFGGRFTNGFTWTEFLSSPHFLGKEMLNFAEGGSTSASYSCFNCIGDFVSNTDRQVASYTPSHQDLAIFLLGANDYMTLHKDNVIMVVE</sequence>
<dbReference type="FunFam" id="3.30.2440.10:FF:000002">
    <property type="entry name" value="SPI-2 type III secretion system effector SseJ"/>
    <property type="match status" value="1"/>
</dbReference>
<dbReference type="InterPro" id="IPR036514">
    <property type="entry name" value="SGNH_hydro_sf"/>
</dbReference>
<accession>A0A754GVZ2</accession>
<reference evidence="1" key="1">
    <citation type="journal article" date="2018" name="Genome Biol.">
        <title>SKESA: strategic k-mer extension for scrupulous assemblies.</title>
        <authorList>
            <person name="Souvorov A."/>
            <person name="Agarwala R."/>
            <person name="Lipman D.J."/>
        </authorList>
    </citation>
    <scope>NUCLEOTIDE SEQUENCE</scope>
    <source>
        <strain evidence="1">MA.BM_SE07/169</strain>
    </source>
</reference>
<dbReference type="Pfam" id="PF06767">
    <property type="entry name" value="Sif"/>
    <property type="match status" value="1"/>
</dbReference>
<dbReference type="NCBIfam" id="NF011908">
    <property type="entry name" value="PRK15381.1"/>
    <property type="match status" value="1"/>
</dbReference>
<dbReference type="SUPFAM" id="SSF52266">
    <property type="entry name" value="SGNH hydrolase"/>
    <property type="match status" value="1"/>
</dbReference>
<gene>
    <name evidence="1" type="primary">sseJ</name>
    <name evidence="1" type="ORF">G5V08_004978</name>
</gene>
<dbReference type="Gene3D" id="3.30.2440.10">
    <property type="entry name" value="Secreted effector protein SifA"/>
    <property type="match status" value="1"/>
</dbReference>
<dbReference type="AlphaFoldDB" id="A0A754GVZ2"/>
<comment type="caution">
    <text evidence="1">The sequence shown here is derived from an EMBL/GenBank/DDBJ whole genome shotgun (WGS) entry which is preliminary data.</text>
</comment>
<protein>
    <submittedName>
        <fullName evidence="1">SPI-2 type III secretion system effector SseJ</fullName>
    </submittedName>
</protein>
<evidence type="ECO:0000313" key="1">
    <source>
        <dbReference type="EMBL" id="HAF8694444.1"/>
    </source>
</evidence>
<dbReference type="InterPro" id="IPR010637">
    <property type="entry name" value="Sif"/>
</dbReference>